<dbReference type="Gene3D" id="3.10.620.30">
    <property type="match status" value="1"/>
</dbReference>
<dbReference type="Pfam" id="PF11992">
    <property type="entry name" value="TgpA_N"/>
    <property type="match status" value="1"/>
</dbReference>
<dbReference type="PANTHER" id="PTHR42736">
    <property type="entry name" value="PROTEIN-GLUTAMINE GAMMA-GLUTAMYLTRANSFERASE"/>
    <property type="match status" value="1"/>
</dbReference>
<dbReference type="Pfam" id="PF13559">
    <property type="entry name" value="DUF4129"/>
    <property type="match status" value="1"/>
</dbReference>
<name>A0A3B1AWL3_9ZZZZ</name>
<dbReference type="EMBL" id="UOFV01000418">
    <property type="protein sequence ID" value="VAX03668.1"/>
    <property type="molecule type" value="Genomic_DNA"/>
</dbReference>
<evidence type="ECO:0000313" key="3">
    <source>
        <dbReference type="EMBL" id="VAX03668.1"/>
    </source>
</evidence>
<dbReference type="InterPro" id="IPR021878">
    <property type="entry name" value="TgpA_N"/>
</dbReference>
<organism evidence="3">
    <name type="scientific">hydrothermal vent metagenome</name>
    <dbReference type="NCBI Taxonomy" id="652676"/>
    <lineage>
        <taxon>unclassified sequences</taxon>
        <taxon>metagenomes</taxon>
        <taxon>ecological metagenomes</taxon>
    </lineage>
</organism>
<dbReference type="AlphaFoldDB" id="A0A3B1AWL3"/>
<gene>
    <name evidence="3" type="ORF">MNBD_GAMMA19-1221</name>
</gene>
<keyword evidence="3" id="KW-0378">Hydrolase</keyword>
<evidence type="ECO:0000259" key="2">
    <source>
        <dbReference type="SMART" id="SM00460"/>
    </source>
</evidence>
<feature type="transmembrane region" description="Helical" evidence="1">
    <location>
        <begin position="111"/>
        <end position="128"/>
    </location>
</feature>
<accession>A0A3B1AWL3</accession>
<evidence type="ECO:0000256" key="1">
    <source>
        <dbReference type="SAM" id="Phobius"/>
    </source>
</evidence>
<sequence length="666" mass="75953">MNMSGFQQRVKQAKAENLWLLAGLALAFTPHFFRLPLLVMLPSIILLCWRLLFELRYLALPPRTVRWLLTLVGILATWIAFGTLVGRQAGVGLLVIMLCLKLMEMNAQRDVGVVIGLGFFVVITVFLFDQSIFMGLYMLLVVTLLVTALIAFSRDQSVIPQWANLQKASAILTQALPLALLLFFLFPRIPGPLWSLPTDGAGAGTGLSDTMSPGNISQLSDNDSVAFRVQFDTPLPLPQKRYWRGPVLTQFDGRTWSSPHLQKLTTRLSINSQHQVSGEPSLYTVTLEPHQQRWLFALDLPTTIPPDSGLSTDYEIIANQPVQQLVRYSMRSFTDYQLAKNSLLDTSLYLQLPTGSGTQAHKLAQQLRQKVTSNAAFVQTVLNYIAEQPFYYTRQPPLLLNDPVDEFLFDSRRGFCEHYASAFVFLMRAAGIPARVVTGYQGGEMNPQSDYFIVRQSDAHAWTEVWLRDEGWRRVDPTAVIPAERIENQQDLARIVPEMAGAGTTPHWLKKVGRQLSFSWDRINHTWNQWVVNYNTQRQQDFLSRMFANMGFDNIDWQEMISLLVAGMALVMAVIALYLLQPWHRRNQDPAQMAYERFCQRLSRRGMQRQPAEGPLDFARRAGQQYPQRAQDINNITALYERQRYAPYPTHGNLQRLQRAVRDFIV</sequence>
<proteinExistence type="predicted"/>
<feature type="transmembrane region" description="Helical" evidence="1">
    <location>
        <begin position="165"/>
        <end position="186"/>
    </location>
</feature>
<keyword evidence="1" id="KW-0812">Transmembrane</keyword>
<dbReference type="InterPro" id="IPR002931">
    <property type="entry name" value="Transglutaminase-like"/>
</dbReference>
<keyword evidence="1" id="KW-0472">Membrane</keyword>
<dbReference type="InterPro" id="IPR025403">
    <property type="entry name" value="TgpA-like_C"/>
</dbReference>
<keyword evidence="1" id="KW-1133">Transmembrane helix</keyword>
<dbReference type="PANTHER" id="PTHR42736:SF1">
    <property type="entry name" value="PROTEIN-GLUTAMINE GAMMA-GLUTAMYLTRANSFERASE"/>
    <property type="match status" value="1"/>
</dbReference>
<feature type="transmembrane region" description="Helical" evidence="1">
    <location>
        <begin position="560"/>
        <end position="580"/>
    </location>
</feature>
<dbReference type="InterPro" id="IPR052901">
    <property type="entry name" value="Bact_TGase-like"/>
</dbReference>
<keyword evidence="3" id="KW-0645">Protease</keyword>
<dbReference type="InterPro" id="IPR038765">
    <property type="entry name" value="Papain-like_cys_pep_sf"/>
</dbReference>
<feature type="transmembrane region" description="Helical" evidence="1">
    <location>
        <begin position="67"/>
        <end position="99"/>
    </location>
</feature>
<feature type="transmembrane region" description="Helical" evidence="1">
    <location>
        <begin position="134"/>
        <end position="153"/>
    </location>
</feature>
<dbReference type="GO" id="GO:0008233">
    <property type="term" value="F:peptidase activity"/>
    <property type="evidence" value="ECO:0007669"/>
    <property type="project" value="UniProtKB-KW"/>
</dbReference>
<feature type="transmembrane region" description="Helical" evidence="1">
    <location>
        <begin position="20"/>
        <end position="47"/>
    </location>
</feature>
<protein>
    <submittedName>
        <fullName evidence="3">FIG001454: Transglutaminase-like enzymes, putative cysteine proteases</fullName>
    </submittedName>
</protein>
<dbReference type="GO" id="GO:0006508">
    <property type="term" value="P:proteolysis"/>
    <property type="evidence" value="ECO:0007669"/>
    <property type="project" value="UniProtKB-KW"/>
</dbReference>
<feature type="domain" description="Transglutaminase-like" evidence="2">
    <location>
        <begin position="408"/>
        <end position="479"/>
    </location>
</feature>
<dbReference type="SUPFAM" id="SSF54001">
    <property type="entry name" value="Cysteine proteinases"/>
    <property type="match status" value="1"/>
</dbReference>
<dbReference type="Pfam" id="PF01841">
    <property type="entry name" value="Transglut_core"/>
    <property type="match status" value="1"/>
</dbReference>
<reference evidence="3" key="1">
    <citation type="submission" date="2018-06" db="EMBL/GenBank/DDBJ databases">
        <authorList>
            <person name="Zhirakovskaya E."/>
        </authorList>
    </citation>
    <scope>NUCLEOTIDE SEQUENCE</scope>
</reference>
<dbReference type="SMART" id="SM00460">
    <property type="entry name" value="TGc"/>
    <property type="match status" value="1"/>
</dbReference>